<proteinExistence type="predicted"/>
<feature type="chain" id="PRO_5002546166" description="Phytocyanin domain-containing protein" evidence="2">
    <location>
        <begin position="18"/>
        <end position="252"/>
    </location>
</feature>
<dbReference type="AlphaFoldDB" id="A0A0G2J749"/>
<protein>
    <recommendedName>
        <fullName evidence="5">Phytocyanin domain-containing protein</fullName>
    </recommendedName>
</protein>
<accession>A0A0G2J749</accession>
<evidence type="ECO:0000313" key="3">
    <source>
        <dbReference type="EMBL" id="KKZ60606.1"/>
    </source>
</evidence>
<evidence type="ECO:0000313" key="4">
    <source>
        <dbReference type="Proteomes" id="UP000034164"/>
    </source>
</evidence>
<dbReference type="OrthoDB" id="4188812at2759"/>
<reference evidence="4" key="1">
    <citation type="journal article" date="2015" name="PLoS Genet.">
        <title>The dynamic genome and transcriptome of the human fungal pathogen Blastomyces and close relative Emmonsia.</title>
        <authorList>
            <person name="Munoz J.F."/>
            <person name="Gauthier G.M."/>
            <person name="Desjardins C.A."/>
            <person name="Gallo J.E."/>
            <person name="Holder J."/>
            <person name="Sullivan T.D."/>
            <person name="Marty A.J."/>
            <person name="Carmen J.C."/>
            <person name="Chen Z."/>
            <person name="Ding L."/>
            <person name="Gujja S."/>
            <person name="Magrini V."/>
            <person name="Misas E."/>
            <person name="Mitreva M."/>
            <person name="Priest M."/>
            <person name="Saif S."/>
            <person name="Whiston E.A."/>
            <person name="Young S."/>
            <person name="Zeng Q."/>
            <person name="Goldman W.E."/>
            <person name="Mardis E.R."/>
            <person name="Taylor J.W."/>
            <person name="McEwen J.G."/>
            <person name="Clay O.K."/>
            <person name="Klein B.S."/>
            <person name="Cuomo C.A."/>
        </authorList>
    </citation>
    <scope>NUCLEOTIDE SEQUENCE [LARGE SCALE GENOMIC DNA]</scope>
    <source>
        <strain evidence="4">UAMH 3008</strain>
    </source>
</reference>
<name>A0A0G2J749_9EURO</name>
<dbReference type="EMBL" id="LCZI01001521">
    <property type="protein sequence ID" value="KKZ60606.1"/>
    <property type="molecule type" value="Genomic_DNA"/>
</dbReference>
<dbReference type="VEuPathDB" id="FungiDB:EMCG_04726"/>
<evidence type="ECO:0000256" key="1">
    <source>
        <dbReference type="SAM" id="MobiDB-lite"/>
    </source>
</evidence>
<gene>
    <name evidence="3" type="ORF">EMCG_04726</name>
</gene>
<feature type="signal peptide" evidence="2">
    <location>
        <begin position="1"/>
        <end position="17"/>
    </location>
</feature>
<evidence type="ECO:0000256" key="2">
    <source>
        <dbReference type="SAM" id="SignalP"/>
    </source>
</evidence>
<comment type="caution">
    <text evidence="3">The sequence shown here is derived from an EMBL/GenBank/DDBJ whole genome shotgun (WGS) entry which is preliminary data.</text>
</comment>
<evidence type="ECO:0008006" key="5">
    <source>
        <dbReference type="Google" id="ProtNLM"/>
    </source>
</evidence>
<dbReference type="InterPro" id="IPR052953">
    <property type="entry name" value="Ser-rich/MCO-related"/>
</dbReference>
<organism evidence="3 4">
    <name type="scientific">[Emmonsia] crescens</name>
    <dbReference type="NCBI Taxonomy" id="73230"/>
    <lineage>
        <taxon>Eukaryota</taxon>
        <taxon>Fungi</taxon>
        <taxon>Dikarya</taxon>
        <taxon>Ascomycota</taxon>
        <taxon>Pezizomycotina</taxon>
        <taxon>Eurotiomycetes</taxon>
        <taxon>Eurotiomycetidae</taxon>
        <taxon>Onygenales</taxon>
        <taxon>Ajellomycetaceae</taxon>
        <taxon>Emergomyces</taxon>
    </lineage>
</organism>
<dbReference type="Gene3D" id="2.60.40.420">
    <property type="entry name" value="Cupredoxins - blue copper proteins"/>
    <property type="match status" value="1"/>
</dbReference>
<dbReference type="PANTHER" id="PTHR34883:SF16">
    <property type="entry name" value="RICH PROTEIN, PUTATIVE-RELATED"/>
    <property type="match status" value="1"/>
</dbReference>
<keyword evidence="2" id="KW-0732">Signal</keyword>
<feature type="region of interest" description="Disordered" evidence="1">
    <location>
        <begin position="204"/>
        <end position="228"/>
    </location>
</feature>
<dbReference type="PANTHER" id="PTHR34883">
    <property type="entry name" value="SERINE-RICH PROTEIN, PUTATIVE-RELATED-RELATED"/>
    <property type="match status" value="1"/>
</dbReference>
<dbReference type="InterPro" id="IPR008972">
    <property type="entry name" value="Cupredoxin"/>
</dbReference>
<dbReference type="Proteomes" id="UP000034164">
    <property type="component" value="Unassembled WGS sequence"/>
</dbReference>
<sequence length="252" mass="27489">MLAFSLLFFLFYLSAIALEVEITQIISVQENKLVTHRVTVGAEGEYLFQPGHINADVGDKVVFEFRALNHTLTQSSLNHPCTSTQQLDSGFKQFNPTDRDDLTLSLTVNTLEPQWLFCRQSIPFSHCHAGMVFAINPGDHMEEFLANVKRESAVNIPDVVVITSQPPASTGVFPTGVFPTGVFPTGVFPTGVFPTGMFPTGAMWHSTGTSGRSVPSPSQPPPEAFTSSGNNTPLTAALFVFLFTWLACQFLS</sequence>
<feature type="compositionally biased region" description="Polar residues" evidence="1">
    <location>
        <begin position="206"/>
        <end position="216"/>
    </location>
</feature>
<dbReference type="SUPFAM" id="SSF49503">
    <property type="entry name" value="Cupredoxins"/>
    <property type="match status" value="1"/>
</dbReference>